<proteinExistence type="predicted"/>
<dbReference type="PANTHER" id="PTHR43179:SF7">
    <property type="entry name" value="RHAMNOSYLTRANSFERASE WBBL"/>
    <property type="match status" value="1"/>
</dbReference>
<evidence type="ECO:0000313" key="3">
    <source>
        <dbReference type="Proteomes" id="UP000177371"/>
    </source>
</evidence>
<dbReference type="Proteomes" id="UP000177371">
    <property type="component" value="Unassembled WGS sequence"/>
</dbReference>
<sequence length="293" mass="33353">MKKLSIIIVNYNTKDVLKDCLSNLKDVYGDFEIIVVDNASNDGSAEMVKNEFKGILLIENDKNKGLAAANNLGYSIAGGEYLLYLGSDAFPNKKTIKGVIDFMDANKEVGISTCKLVLRDGRIDRDAHRGFPTPWASITYFIGLNKIFPKSKLLNRYFLGYQNMEVPHEIDMCISHFMMVRRDVFNTIGNWDEDFFLYGEDVDFCYRTKKAGWKIMYLPQFEAVHYKGVTVGVRKTSSDISPASVETKKLARDNTVKAMKLFYSKHYKKVYPAVVTVLVLAGIKLMEKIRARR</sequence>
<feature type="domain" description="Glycosyltransferase 2-like" evidence="1">
    <location>
        <begin position="5"/>
        <end position="188"/>
    </location>
</feature>
<dbReference type="InterPro" id="IPR029044">
    <property type="entry name" value="Nucleotide-diphossugar_trans"/>
</dbReference>
<dbReference type="PANTHER" id="PTHR43179">
    <property type="entry name" value="RHAMNOSYLTRANSFERASE WBBL"/>
    <property type="match status" value="1"/>
</dbReference>
<gene>
    <name evidence="2" type="ORF">A2W32_05095</name>
</gene>
<accession>A0A1F4V4V5</accession>
<name>A0A1F4V4V5_UNCKA</name>
<organism evidence="2 3">
    <name type="scientific">candidate division WWE3 bacterium RBG_16_37_10</name>
    <dbReference type="NCBI Taxonomy" id="1802610"/>
    <lineage>
        <taxon>Bacteria</taxon>
        <taxon>Katanobacteria</taxon>
    </lineage>
</organism>
<evidence type="ECO:0000313" key="2">
    <source>
        <dbReference type="EMBL" id="OGC52211.1"/>
    </source>
</evidence>
<reference evidence="2 3" key="1">
    <citation type="journal article" date="2016" name="Nat. Commun.">
        <title>Thousands of microbial genomes shed light on interconnected biogeochemical processes in an aquifer system.</title>
        <authorList>
            <person name="Anantharaman K."/>
            <person name="Brown C.T."/>
            <person name="Hug L.A."/>
            <person name="Sharon I."/>
            <person name="Castelle C.J."/>
            <person name="Probst A.J."/>
            <person name="Thomas B.C."/>
            <person name="Singh A."/>
            <person name="Wilkins M.J."/>
            <person name="Karaoz U."/>
            <person name="Brodie E.L."/>
            <person name="Williams K.H."/>
            <person name="Hubbard S.S."/>
            <person name="Banfield J.F."/>
        </authorList>
    </citation>
    <scope>NUCLEOTIDE SEQUENCE [LARGE SCALE GENOMIC DNA]</scope>
</reference>
<dbReference type="EMBL" id="MEUT01000001">
    <property type="protein sequence ID" value="OGC52211.1"/>
    <property type="molecule type" value="Genomic_DNA"/>
</dbReference>
<comment type="caution">
    <text evidence="2">The sequence shown here is derived from an EMBL/GenBank/DDBJ whole genome shotgun (WGS) entry which is preliminary data.</text>
</comment>
<dbReference type="SUPFAM" id="SSF53448">
    <property type="entry name" value="Nucleotide-diphospho-sugar transferases"/>
    <property type="match status" value="1"/>
</dbReference>
<dbReference type="STRING" id="1802610.A2W32_05095"/>
<dbReference type="Gene3D" id="3.90.550.10">
    <property type="entry name" value="Spore Coat Polysaccharide Biosynthesis Protein SpsA, Chain A"/>
    <property type="match status" value="1"/>
</dbReference>
<protein>
    <recommendedName>
        <fullName evidence="1">Glycosyltransferase 2-like domain-containing protein</fullName>
    </recommendedName>
</protein>
<dbReference type="CDD" id="cd04186">
    <property type="entry name" value="GT_2_like_c"/>
    <property type="match status" value="1"/>
</dbReference>
<dbReference type="AlphaFoldDB" id="A0A1F4V4V5"/>
<dbReference type="Pfam" id="PF00535">
    <property type="entry name" value="Glycos_transf_2"/>
    <property type="match status" value="1"/>
</dbReference>
<evidence type="ECO:0000259" key="1">
    <source>
        <dbReference type="Pfam" id="PF00535"/>
    </source>
</evidence>
<dbReference type="InterPro" id="IPR001173">
    <property type="entry name" value="Glyco_trans_2-like"/>
</dbReference>